<reference evidence="2 3" key="1">
    <citation type="submission" date="2024-02" db="EMBL/GenBank/DDBJ databases">
        <authorList>
            <person name="Daric V."/>
            <person name="Darras S."/>
        </authorList>
    </citation>
    <scope>NUCLEOTIDE SEQUENCE [LARGE SCALE GENOMIC DNA]</scope>
</reference>
<keyword evidence="3" id="KW-1185">Reference proteome</keyword>
<organism evidence="2 3">
    <name type="scientific">Clavelina lepadiformis</name>
    <name type="common">Light-bulb sea squirt</name>
    <name type="synonym">Ascidia lepadiformis</name>
    <dbReference type="NCBI Taxonomy" id="159417"/>
    <lineage>
        <taxon>Eukaryota</taxon>
        <taxon>Metazoa</taxon>
        <taxon>Chordata</taxon>
        <taxon>Tunicata</taxon>
        <taxon>Ascidiacea</taxon>
        <taxon>Aplousobranchia</taxon>
        <taxon>Clavelinidae</taxon>
        <taxon>Clavelina</taxon>
    </lineage>
</organism>
<dbReference type="Proteomes" id="UP001642483">
    <property type="component" value="Unassembled WGS sequence"/>
</dbReference>
<evidence type="ECO:0000256" key="1">
    <source>
        <dbReference type="SAM" id="MobiDB-lite"/>
    </source>
</evidence>
<dbReference type="EMBL" id="CAWYQH010000119">
    <property type="protein sequence ID" value="CAK8691337.1"/>
    <property type="molecule type" value="Genomic_DNA"/>
</dbReference>
<protein>
    <submittedName>
        <fullName evidence="2">Uncharacterized protein</fullName>
    </submittedName>
</protein>
<proteinExistence type="predicted"/>
<dbReference type="Pfam" id="PF14978">
    <property type="entry name" value="MRP-63"/>
    <property type="match status" value="1"/>
</dbReference>
<evidence type="ECO:0000313" key="3">
    <source>
        <dbReference type="Proteomes" id="UP001642483"/>
    </source>
</evidence>
<dbReference type="PANTHER" id="PTHR14520:SF4">
    <property type="entry name" value="LARGE RIBOSOMAL SUBUNIT PROTEIN ML63"/>
    <property type="match status" value="1"/>
</dbReference>
<evidence type="ECO:0000313" key="2">
    <source>
        <dbReference type="EMBL" id="CAK8691337.1"/>
    </source>
</evidence>
<dbReference type="InterPro" id="IPR016576">
    <property type="entry name" value="Ribosomal_mL63"/>
</dbReference>
<accession>A0ABP0GI00</accession>
<dbReference type="PANTHER" id="PTHR14520">
    <property type="entry name" value="MITOCHONDRIAL RIBOSOMAL PROTEIN 63"/>
    <property type="match status" value="1"/>
</dbReference>
<feature type="compositionally biased region" description="Polar residues" evidence="1">
    <location>
        <begin position="66"/>
        <end position="75"/>
    </location>
</feature>
<gene>
    <name evidence="2" type="ORF">CVLEPA_LOCUS23904</name>
</gene>
<sequence>MRLTLPLRWYRYKRARGSKDTGKHQEPHLIRFAERKKFMDNLLQECTNEMWLTRPYLTREQERSLSTKYRQSSKGNPLVCTDPKSEFAHKNMKYRINVKPNVTFEERWSHLKVAEKWKPFQDHHTKREFYRYALAAIPSRYPDFYPPAKERWEEWNKVEGFGLKNANQEKPDEQMSKSAFTRDPRLGFNIWNYYQA</sequence>
<name>A0ABP0GI00_CLALP</name>
<feature type="region of interest" description="Disordered" evidence="1">
    <location>
        <begin position="63"/>
        <end position="82"/>
    </location>
</feature>
<comment type="caution">
    <text evidence="2">The sequence shown here is derived from an EMBL/GenBank/DDBJ whole genome shotgun (WGS) entry which is preliminary data.</text>
</comment>